<gene>
    <name evidence="11" type="ORF">BOTBODRAFT_60236</name>
</gene>
<dbReference type="InterPro" id="IPR005225">
    <property type="entry name" value="Small_GTP-bd"/>
</dbReference>
<evidence type="ECO:0000313" key="12">
    <source>
        <dbReference type="Proteomes" id="UP000027195"/>
    </source>
</evidence>
<dbReference type="InterPro" id="IPR009000">
    <property type="entry name" value="Transl_B-barrel_sf"/>
</dbReference>
<dbReference type="FunFam" id="3.30.70.870:FF:000004">
    <property type="entry name" value="Translation factor GUF1, mitochondrial"/>
    <property type="match status" value="1"/>
</dbReference>
<evidence type="ECO:0000256" key="6">
    <source>
        <dbReference type="ARBA" id="ARBA00023128"/>
    </source>
</evidence>
<dbReference type="InParanoid" id="A0A067LV97"/>
<comment type="similarity">
    <text evidence="9">Belongs to the GTP-binding elongation factor family. LepA subfamily.</text>
</comment>
<dbReference type="Gene3D" id="3.30.70.870">
    <property type="entry name" value="Elongation Factor G (Translational Gtpase), domain 3"/>
    <property type="match status" value="1"/>
</dbReference>
<dbReference type="FunFam" id="3.30.70.240:FF:000007">
    <property type="entry name" value="Translation factor GUF1, mitochondrial"/>
    <property type="match status" value="1"/>
</dbReference>
<dbReference type="GO" id="GO:0097177">
    <property type="term" value="F:mitochondrial ribosome binding"/>
    <property type="evidence" value="ECO:0007669"/>
    <property type="project" value="TreeGrafter"/>
</dbReference>
<dbReference type="PRINTS" id="PR00315">
    <property type="entry name" value="ELONGATNFCT"/>
</dbReference>
<name>A0A067LV97_BOTB1</name>
<comment type="function">
    <text evidence="9">Promotes mitochondrial protein synthesis. May act as a fidelity factor of the translation reaction, by catalyzing a one-codon backward translocation of tRNAs on improperly translocated ribosomes. Binds to mitochondrial ribosomes in a GTP-dependent manner.</text>
</comment>
<dbReference type="PROSITE" id="PS51722">
    <property type="entry name" value="G_TR_2"/>
    <property type="match status" value="1"/>
</dbReference>
<dbReference type="GO" id="GO:0005743">
    <property type="term" value="C:mitochondrial inner membrane"/>
    <property type="evidence" value="ECO:0007669"/>
    <property type="project" value="UniProtKB-SubCell"/>
</dbReference>
<keyword evidence="8 9" id="KW-0472">Membrane</keyword>
<dbReference type="Gene3D" id="3.30.70.2570">
    <property type="entry name" value="Elongation factor 4, C-terminal domain"/>
    <property type="match status" value="1"/>
</dbReference>
<dbReference type="InterPro" id="IPR004161">
    <property type="entry name" value="EFTu-like_2"/>
</dbReference>
<keyword evidence="5 9" id="KW-0648">Protein biosynthesis</keyword>
<dbReference type="NCBIfam" id="TIGR01393">
    <property type="entry name" value="lepA"/>
    <property type="match status" value="1"/>
</dbReference>
<dbReference type="OrthoDB" id="1074at2759"/>
<keyword evidence="2 9" id="KW-0547">Nucleotide-binding</keyword>
<proteinExistence type="inferred from homology"/>
<dbReference type="PANTHER" id="PTHR43512:SF7">
    <property type="entry name" value="TRANSLATION FACTOR GUF1, MITOCHONDRIAL"/>
    <property type="match status" value="1"/>
</dbReference>
<dbReference type="PANTHER" id="PTHR43512">
    <property type="entry name" value="TRANSLATION FACTOR GUF1-RELATED"/>
    <property type="match status" value="1"/>
</dbReference>
<dbReference type="Pfam" id="PF06421">
    <property type="entry name" value="LepA_C"/>
    <property type="match status" value="1"/>
</dbReference>
<dbReference type="FunCoup" id="A0A067LV97">
    <property type="interactions" value="370"/>
</dbReference>
<dbReference type="InterPro" id="IPR031157">
    <property type="entry name" value="G_TR_CS"/>
</dbReference>
<dbReference type="SUPFAM" id="SSF52540">
    <property type="entry name" value="P-loop containing nucleoside triphosphate hydrolases"/>
    <property type="match status" value="1"/>
</dbReference>
<dbReference type="Pfam" id="PF00679">
    <property type="entry name" value="EFG_C"/>
    <property type="match status" value="1"/>
</dbReference>
<dbReference type="FunFam" id="2.40.30.10:FF:000015">
    <property type="entry name" value="Translation factor GUF1, mitochondrial"/>
    <property type="match status" value="1"/>
</dbReference>
<evidence type="ECO:0000259" key="10">
    <source>
        <dbReference type="PROSITE" id="PS51722"/>
    </source>
</evidence>
<dbReference type="Gene3D" id="2.40.30.10">
    <property type="entry name" value="Translation factors"/>
    <property type="match status" value="1"/>
</dbReference>
<reference evidence="12" key="1">
    <citation type="journal article" date="2014" name="Proc. Natl. Acad. Sci. U.S.A.">
        <title>Extensive sampling of basidiomycete genomes demonstrates inadequacy of the white-rot/brown-rot paradigm for wood decay fungi.</title>
        <authorList>
            <person name="Riley R."/>
            <person name="Salamov A.A."/>
            <person name="Brown D.W."/>
            <person name="Nagy L.G."/>
            <person name="Floudas D."/>
            <person name="Held B.W."/>
            <person name="Levasseur A."/>
            <person name="Lombard V."/>
            <person name="Morin E."/>
            <person name="Otillar R."/>
            <person name="Lindquist E.A."/>
            <person name="Sun H."/>
            <person name="LaButti K.M."/>
            <person name="Schmutz J."/>
            <person name="Jabbour D."/>
            <person name="Luo H."/>
            <person name="Baker S.E."/>
            <person name="Pisabarro A.G."/>
            <person name="Walton J.D."/>
            <person name="Blanchette R.A."/>
            <person name="Henrissat B."/>
            <person name="Martin F."/>
            <person name="Cullen D."/>
            <person name="Hibbett D.S."/>
            <person name="Grigoriev I.V."/>
        </authorList>
    </citation>
    <scope>NUCLEOTIDE SEQUENCE [LARGE SCALE GENOMIC DNA]</scope>
    <source>
        <strain evidence="12">FD-172 SS1</strain>
    </source>
</reference>
<dbReference type="InterPro" id="IPR000640">
    <property type="entry name" value="EFG_V-like"/>
</dbReference>
<dbReference type="Proteomes" id="UP000027195">
    <property type="component" value="Unassembled WGS sequence"/>
</dbReference>
<dbReference type="NCBIfam" id="TIGR00231">
    <property type="entry name" value="small_GTP"/>
    <property type="match status" value="1"/>
</dbReference>
<dbReference type="FunFam" id="3.30.70.2570:FF:000001">
    <property type="entry name" value="Translation factor GUF1, mitochondrial"/>
    <property type="match status" value="1"/>
</dbReference>
<feature type="binding site" evidence="9">
    <location>
        <begin position="16"/>
        <end position="23"/>
    </location>
    <ligand>
        <name>GTP</name>
        <dbReference type="ChEBI" id="CHEBI:37565"/>
    </ligand>
</feature>
<dbReference type="GO" id="GO:0003924">
    <property type="term" value="F:GTPase activity"/>
    <property type="evidence" value="ECO:0007669"/>
    <property type="project" value="UniProtKB-UniRule"/>
</dbReference>
<dbReference type="InterPro" id="IPR027417">
    <property type="entry name" value="P-loop_NTPase"/>
</dbReference>
<evidence type="ECO:0000256" key="7">
    <source>
        <dbReference type="ARBA" id="ARBA00023134"/>
    </source>
</evidence>
<dbReference type="PROSITE" id="PS00301">
    <property type="entry name" value="G_TR_1"/>
    <property type="match status" value="1"/>
</dbReference>
<dbReference type="HOGENOM" id="CLU_009995_3_1_1"/>
<feature type="binding site" evidence="9">
    <location>
        <begin position="138"/>
        <end position="141"/>
    </location>
    <ligand>
        <name>GTP</name>
        <dbReference type="ChEBI" id="CHEBI:37565"/>
    </ligand>
</feature>
<evidence type="ECO:0000256" key="9">
    <source>
        <dbReference type="HAMAP-Rule" id="MF_03137"/>
    </source>
</evidence>
<dbReference type="GO" id="GO:0005525">
    <property type="term" value="F:GTP binding"/>
    <property type="evidence" value="ECO:0007669"/>
    <property type="project" value="UniProtKB-UniRule"/>
</dbReference>
<dbReference type="GO" id="GO:0005759">
    <property type="term" value="C:mitochondrial matrix"/>
    <property type="evidence" value="ECO:0007669"/>
    <property type="project" value="UniProtKB-UniRule"/>
</dbReference>
<evidence type="ECO:0000256" key="8">
    <source>
        <dbReference type="ARBA" id="ARBA00023136"/>
    </source>
</evidence>
<dbReference type="InterPro" id="IPR000795">
    <property type="entry name" value="T_Tr_GTP-bd_dom"/>
</dbReference>
<keyword evidence="12" id="KW-1185">Reference proteome</keyword>
<comment type="catalytic activity">
    <reaction evidence="9">
        <text>GTP + H2O = GDP + phosphate + H(+)</text>
        <dbReference type="Rhea" id="RHEA:19669"/>
        <dbReference type="ChEBI" id="CHEBI:15377"/>
        <dbReference type="ChEBI" id="CHEBI:15378"/>
        <dbReference type="ChEBI" id="CHEBI:37565"/>
        <dbReference type="ChEBI" id="CHEBI:43474"/>
        <dbReference type="ChEBI" id="CHEBI:58189"/>
        <dbReference type="EC" id="3.6.5.n1"/>
    </reaction>
</comment>
<keyword evidence="7 9" id="KW-0342">GTP-binding</keyword>
<dbReference type="CDD" id="cd03709">
    <property type="entry name" value="lepA_C"/>
    <property type="match status" value="1"/>
</dbReference>
<evidence type="ECO:0000256" key="3">
    <source>
        <dbReference type="ARBA" id="ARBA00022792"/>
    </source>
</evidence>
<dbReference type="AlphaFoldDB" id="A0A067LV97"/>
<evidence type="ECO:0000256" key="2">
    <source>
        <dbReference type="ARBA" id="ARBA00022741"/>
    </source>
</evidence>
<organism evidence="11 12">
    <name type="scientific">Botryobasidium botryosum (strain FD-172 SS1)</name>
    <dbReference type="NCBI Taxonomy" id="930990"/>
    <lineage>
        <taxon>Eukaryota</taxon>
        <taxon>Fungi</taxon>
        <taxon>Dikarya</taxon>
        <taxon>Basidiomycota</taxon>
        <taxon>Agaricomycotina</taxon>
        <taxon>Agaricomycetes</taxon>
        <taxon>Cantharellales</taxon>
        <taxon>Botryobasidiaceae</taxon>
        <taxon>Botryobasidium</taxon>
    </lineage>
</organism>
<feature type="binding site" evidence="9">
    <location>
        <begin position="84"/>
        <end position="88"/>
    </location>
    <ligand>
        <name>GTP</name>
        <dbReference type="ChEBI" id="CHEBI:37565"/>
    </ligand>
</feature>
<dbReference type="CDD" id="cd03699">
    <property type="entry name" value="EF4_II"/>
    <property type="match status" value="1"/>
</dbReference>
<dbReference type="CDD" id="cd01890">
    <property type="entry name" value="LepA"/>
    <property type="match status" value="1"/>
</dbReference>
<dbReference type="FunFam" id="3.40.50.300:FF:000078">
    <property type="entry name" value="Elongation factor 4"/>
    <property type="match status" value="1"/>
</dbReference>
<dbReference type="SUPFAM" id="SSF50447">
    <property type="entry name" value="Translation proteins"/>
    <property type="match status" value="1"/>
</dbReference>
<sequence length="617" mass="68134">MGDFPNHLIRNFAILSHIDHGKSTLADRLLEETRTIQRKEGPGGNKQVLDKLKVERERGITVKAQTASMFFEDGGKNYLLNLIDTPGHVDFSWEVSRSLRACQGALLLVDATQGVQAQTISVFHIAKEQGIKIIPVLNKIDLPAAGPERISSQIATTFGLDPSEMLYISAKTGLGVTDVLKAVVGRIPAPTFDVGAPLRALLFDSSYDRYRGVISLVSLQGGTIRKGDRIASCHTRKKYDIIDVGIMHPEETSTGVLQAGQVGYIACNMKESAEAHIGDTLHRVGESVEPLPGFKPTRAMVFAGIFPVDSNDFTKLEESIKRLTLTDRSVTIQRESSTALGQGCRLGFLGTLHMDVFRQRLEDEYDASVIITAPTVPYMIIQKGKSKIISNPTDFPEASEVSMRTAEVQEPMVNATIIVPQGESMCEYLGDMMDLCSSHRAQDIDHRYLDSSGSSQRVILRSKLPLSEIVTDFFDSLKHRSSGFASFDYEDAGYEKSDMMKMTFMLNGKPIDALAMIVHRSALSHVGKGWVKKLKEVIPRQLFEVAIQAVAGNKVISRETLSAMRKDVTAGLYGGHYERKLKHLNKQKEGKKKMKRIGNIDLPQEAFFTVLSSKSGK</sequence>
<evidence type="ECO:0000256" key="1">
    <source>
        <dbReference type="ARBA" id="ARBA00005454"/>
    </source>
</evidence>
<dbReference type="Gene3D" id="3.40.50.300">
    <property type="entry name" value="P-loop containing nucleotide triphosphate hydrolases"/>
    <property type="match status" value="1"/>
</dbReference>
<dbReference type="Gene3D" id="3.30.70.240">
    <property type="match status" value="1"/>
</dbReference>
<feature type="domain" description="Tr-type G" evidence="10">
    <location>
        <begin position="7"/>
        <end position="191"/>
    </location>
</feature>
<dbReference type="Pfam" id="PF03144">
    <property type="entry name" value="GTP_EFTU_D2"/>
    <property type="match status" value="1"/>
</dbReference>
<evidence type="ECO:0000256" key="4">
    <source>
        <dbReference type="ARBA" id="ARBA00022801"/>
    </source>
</evidence>
<evidence type="ECO:0000313" key="11">
    <source>
        <dbReference type="EMBL" id="KDQ07064.1"/>
    </source>
</evidence>
<dbReference type="InterPro" id="IPR035647">
    <property type="entry name" value="EFG_III/V"/>
</dbReference>
<dbReference type="CDD" id="cd16260">
    <property type="entry name" value="EF4_III"/>
    <property type="match status" value="1"/>
</dbReference>
<comment type="similarity">
    <text evidence="1">Belongs to the TRAFAC class translation factor GTPase superfamily. Classic translation factor GTPase family. LepA subfamily.</text>
</comment>
<dbReference type="STRING" id="930990.A0A067LV97"/>
<keyword evidence="3 9" id="KW-0999">Mitochondrion inner membrane</keyword>
<dbReference type="Pfam" id="PF00009">
    <property type="entry name" value="GTP_EFTU"/>
    <property type="match status" value="1"/>
</dbReference>
<dbReference type="InterPro" id="IPR006297">
    <property type="entry name" value="EF-4"/>
</dbReference>
<dbReference type="HAMAP" id="MF_00071">
    <property type="entry name" value="LepA"/>
    <property type="match status" value="1"/>
</dbReference>
<evidence type="ECO:0000256" key="5">
    <source>
        <dbReference type="ARBA" id="ARBA00022917"/>
    </source>
</evidence>
<dbReference type="InterPro" id="IPR038363">
    <property type="entry name" value="LepA_C_sf"/>
</dbReference>
<comment type="subcellular location">
    <subcellularLocation>
        <location evidence="9">Mitochondrion inner membrane</location>
        <topology evidence="9">Peripheral membrane protein</topology>
        <orientation evidence="9">Matrix side</orientation>
    </subcellularLocation>
</comment>
<dbReference type="EMBL" id="KL198116">
    <property type="protein sequence ID" value="KDQ07064.1"/>
    <property type="molecule type" value="Genomic_DNA"/>
</dbReference>
<dbReference type="GO" id="GO:0045727">
    <property type="term" value="P:positive regulation of translation"/>
    <property type="evidence" value="ECO:0007669"/>
    <property type="project" value="UniProtKB-UniRule"/>
</dbReference>
<accession>A0A067LV97</accession>
<dbReference type="SUPFAM" id="SSF54980">
    <property type="entry name" value="EF-G C-terminal domain-like"/>
    <property type="match status" value="2"/>
</dbReference>
<keyword evidence="6 9" id="KW-0496">Mitochondrion</keyword>
<dbReference type="InterPro" id="IPR035654">
    <property type="entry name" value="LepA_IV"/>
</dbReference>
<dbReference type="InterPro" id="IPR013842">
    <property type="entry name" value="LepA_CTD"/>
</dbReference>
<protein>
    <recommendedName>
        <fullName evidence="10">Tr-type G domain-containing protein</fullName>
    </recommendedName>
</protein>
<keyword evidence="4 9" id="KW-0378">Hydrolase</keyword>
<dbReference type="GO" id="GO:0006412">
    <property type="term" value="P:translation"/>
    <property type="evidence" value="ECO:0007669"/>
    <property type="project" value="UniProtKB-KW"/>
</dbReference>